<proteinExistence type="predicted"/>
<evidence type="ECO:0000313" key="2">
    <source>
        <dbReference type="EMBL" id="MDH5834643.1"/>
    </source>
</evidence>
<dbReference type="Proteomes" id="UP001156873">
    <property type="component" value="Unassembled WGS sequence"/>
</dbReference>
<evidence type="ECO:0000256" key="1">
    <source>
        <dbReference type="SAM" id="MobiDB-lite"/>
    </source>
</evidence>
<evidence type="ECO:0000313" key="3">
    <source>
        <dbReference type="Proteomes" id="UP001156873"/>
    </source>
</evidence>
<organism evidence="2 3">
    <name type="scientific">Luteimonas kalidii</name>
    <dbReference type="NCBI Taxonomy" id="3042025"/>
    <lineage>
        <taxon>Bacteria</taxon>
        <taxon>Pseudomonadati</taxon>
        <taxon>Pseudomonadota</taxon>
        <taxon>Gammaproteobacteria</taxon>
        <taxon>Lysobacterales</taxon>
        <taxon>Lysobacteraceae</taxon>
        <taxon>Luteimonas</taxon>
    </lineage>
</organism>
<dbReference type="RefSeq" id="WP_280579036.1">
    <property type="nucleotide sequence ID" value="NZ_JARXRO010000018.1"/>
</dbReference>
<feature type="compositionally biased region" description="Polar residues" evidence="1">
    <location>
        <begin position="210"/>
        <end position="219"/>
    </location>
</feature>
<protein>
    <submittedName>
        <fullName evidence="2">Hemin transport protein</fullName>
    </submittedName>
</protein>
<feature type="region of interest" description="Disordered" evidence="1">
    <location>
        <begin position="195"/>
        <end position="219"/>
    </location>
</feature>
<sequence length="219" mass="22564">MSPPDAIADAAAGAMRLPTPAQLARLGTVLCLYPSGAGGELGGWLRAQRAEVGVSLHSDGPEECLVFQDSAGDCCWKLCLLPDSDFLAWERLVSRLPTQARAEVDPAAGIGERLLQRLAGRLRSGGWQGSVLRLHALAVGGSAAPHVLAATLAPVSPTGAAAARAIARRAGADATALVDDCCCLRTAGLAARVAPAASDRATRPVRHPSFSPSRPRTHA</sequence>
<dbReference type="EMBL" id="JARXRO010000018">
    <property type="protein sequence ID" value="MDH5834643.1"/>
    <property type="molecule type" value="Genomic_DNA"/>
</dbReference>
<name>A0ABT6JVY3_9GAMM</name>
<comment type="caution">
    <text evidence="2">The sequence shown here is derived from an EMBL/GenBank/DDBJ whole genome shotgun (WGS) entry which is preliminary data.</text>
</comment>
<gene>
    <name evidence="2" type="ORF">QFW81_12030</name>
</gene>
<reference evidence="2 3" key="1">
    <citation type="submission" date="2023-04" db="EMBL/GenBank/DDBJ databases">
        <title>Luteimonas sp. M1R5S59.</title>
        <authorList>
            <person name="Sun J.-Q."/>
        </authorList>
    </citation>
    <scope>NUCLEOTIDE SEQUENCE [LARGE SCALE GENOMIC DNA]</scope>
    <source>
        <strain evidence="2 3">M1R5S59</strain>
    </source>
</reference>
<keyword evidence="3" id="KW-1185">Reference proteome</keyword>
<accession>A0ABT6JVY3</accession>
<dbReference type="SUPFAM" id="SSF144064">
    <property type="entry name" value="Heme iron utilization protein-like"/>
    <property type="match status" value="1"/>
</dbReference>